<keyword evidence="4 6" id="KW-0677">Repeat</keyword>
<name>C9SI71_VERA1</name>
<feature type="repeat" description="WD" evidence="7">
    <location>
        <begin position="333"/>
        <end position="375"/>
    </location>
</feature>
<dbReference type="eggNOG" id="KOG3914">
    <property type="taxonomic scope" value="Eukaryota"/>
</dbReference>
<dbReference type="InterPro" id="IPR015943">
    <property type="entry name" value="WD40/YVTN_repeat-like_dom_sf"/>
</dbReference>
<keyword evidence="10" id="KW-1185">Reference proteome</keyword>
<evidence type="ECO:0000256" key="4">
    <source>
        <dbReference type="ARBA" id="ARBA00022737"/>
    </source>
</evidence>
<dbReference type="HOGENOM" id="CLU_022082_0_0_1"/>
<dbReference type="GeneID" id="9530366"/>
<dbReference type="InterPro" id="IPR001680">
    <property type="entry name" value="WD40_rpt"/>
</dbReference>
<protein>
    <submittedName>
        <fullName evidence="9">WD repeat-containing protein</fullName>
    </submittedName>
</protein>
<feature type="compositionally biased region" description="Basic and acidic residues" evidence="8">
    <location>
        <begin position="536"/>
        <end position="549"/>
    </location>
</feature>
<dbReference type="OMA" id="SERCMPK"/>
<dbReference type="GO" id="GO:0106004">
    <property type="term" value="P:tRNA (guanine-N7)-methylation"/>
    <property type="evidence" value="ECO:0007669"/>
    <property type="project" value="UniProtKB-UniRule"/>
</dbReference>
<proteinExistence type="inferred from homology"/>
<dbReference type="GO" id="GO:0005634">
    <property type="term" value="C:nucleus"/>
    <property type="evidence" value="ECO:0007669"/>
    <property type="project" value="UniProtKB-SubCell"/>
</dbReference>
<feature type="region of interest" description="Disordered" evidence="8">
    <location>
        <begin position="527"/>
        <end position="549"/>
    </location>
</feature>
<evidence type="ECO:0000256" key="6">
    <source>
        <dbReference type="HAMAP-Rule" id="MF_03056"/>
    </source>
</evidence>
<evidence type="ECO:0000256" key="2">
    <source>
        <dbReference type="ARBA" id="ARBA00022574"/>
    </source>
</evidence>
<dbReference type="InterPro" id="IPR028884">
    <property type="entry name" value="Trm82"/>
</dbReference>
<dbReference type="PANTHER" id="PTHR16288:SF0">
    <property type="entry name" value="TRNA (GUANINE-N(7)-)-METHYLTRANSFERASE NON-CATALYTIC SUBUNIT WDR4"/>
    <property type="match status" value="1"/>
</dbReference>
<reference evidence="10" key="1">
    <citation type="journal article" date="2011" name="PLoS Pathog.">
        <title>Comparative genomics yields insights into niche adaptation of plant vascular wilt pathogens.</title>
        <authorList>
            <person name="Klosterman S.J."/>
            <person name="Subbarao K.V."/>
            <person name="Kang S."/>
            <person name="Veronese P."/>
            <person name="Gold S.E."/>
            <person name="Thomma B.P.H.J."/>
            <person name="Chen Z."/>
            <person name="Henrissat B."/>
            <person name="Lee Y.-H."/>
            <person name="Park J."/>
            <person name="Garcia-Pedrajas M.D."/>
            <person name="Barbara D.J."/>
            <person name="Anchieta A."/>
            <person name="de Jonge R."/>
            <person name="Santhanam P."/>
            <person name="Maruthachalam K."/>
            <person name="Atallah Z."/>
            <person name="Amyotte S.G."/>
            <person name="Paz Z."/>
            <person name="Inderbitzin P."/>
            <person name="Hayes R.J."/>
            <person name="Heiman D.I."/>
            <person name="Young S."/>
            <person name="Zeng Q."/>
            <person name="Engels R."/>
            <person name="Galagan J."/>
            <person name="Cuomo C.A."/>
            <person name="Dobinson K.F."/>
            <person name="Ma L.-J."/>
        </authorList>
    </citation>
    <scope>NUCLEOTIDE SEQUENCE [LARGE SCALE GENOMIC DNA]</scope>
    <source>
        <strain evidence="10">VaMs.102 / ATCC MYA-4576 / FGSC 10136</strain>
    </source>
</reference>
<accession>C9SI71</accession>
<dbReference type="STRING" id="526221.C9SI71"/>
<dbReference type="PROSITE" id="PS50082">
    <property type="entry name" value="WD_REPEATS_2"/>
    <property type="match status" value="1"/>
</dbReference>
<dbReference type="UniPathway" id="UPA00989"/>
<evidence type="ECO:0000256" key="8">
    <source>
        <dbReference type="SAM" id="MobiDB-lite"/>
    </source>
</evidence>
<evidence type="ECO:0000256" key="7">
    <source>
        <dbReference type="PROSITE-ProRule" id="PRU00221"/>
    </source>
</evidence>
<dbReference type="SUPFAM" id="SSF50998">
    <property type="entry name" value="Quinoprotein alcohol dehydrogenase-like"/>
    <property type="match status" value="1"/>
</dbReference>
<dbReference type="RefSeq" id="XP_003005147.1">
    <property type="nucleotide sequence ID" value="XM_003005101.1"/>
</dbReference>
<dbReference type="AlphaFoldDB" id="C9SI71"/>
<dbReference type="Proteomes" id="UP000008698">
    <property type="component" value="Unassembled WGS sequence"/>
</dbReference>
<evidence type="ECO:0000256" key="1">
    <source>
        <dbReference type="ARBA" id="ARBA00004123"/>
    </source>
</evidence>
<dbReference type="KEGG" id="val:VDBG_04753"/>
<keyword evidence="3 6" id="KW-0819">tRNA processing</keyword>
<comment type="pathway">
    <text evidence="6">tRNA modification; N(7)-methylguanine-tRNA biosynthesis.</text>
</comment>
<dbReference type="PANTHER" id="PTHR16288">
    <property type="entry name" value="WD40 REPEAT PROTEIN 4"/>
    <property type="match status" value="1"/>
</dbReference>
<dbReference type="Gene3D" id="2.130.10.10">
    <property type="entry name" value="YVTN repeat-like/Quinoprotein amine dehydrogenase"/>
    <property type="match status" value="1"/>
</dbReference>
<dbReference type="GO" id="GO:0005829">
    <property type="term" value="C:cytosol"/>
    <property type="evidence" value="ECO:0007669"/>
    <property type="project" value="TreeGrafter"/>
</dbReference>
<feature type="region of interest" description="Disordered" evidence="8">
    <location>
        <begin position="220"/>
        <end position="241"/>
    </location>
</feature>
<evidence type="ECO:0000256" key="5">
    <source>
        <dbReference type="ARBA" id="ARBA00023242"/>
    </source>
</evidence>
<dbReference type="SMART" id="SM00320">
    <property type="entry name" value="WD40"/>
    <property type="match status" value="2"/>
</dbReference>
<comment type="subcellular location">
    <subcellularLocation>
        <location evidence="1 6">Nucleus</location>
    </subcellularLocation>
</comment>
<keyword evidence="5 6" id="KW-0539">Nucleus</keyword>
<comment type="similarity">
    <text evidence="6">Belongs to the WD repeat TRM82 family.</text>
</comment>
<keyword evidence="2 6" id="KW-0853">WD repeat</keyword>
<dbReference type="InterPro" id="IPR011047">
    <property type="entry name" value="Quinoprotein_ADH-like_sf"/>
</dbReference>
<gene>
    <name evidence="9" type="ORF">VDBG_04753</name>
</gene>
<dbReference type="GO" id="GO:0043527">
    <property type="term" value="C:tRNA methyltransferase complex"/>
    <property type="evidence" value="ECO:0007669"/>
    <property type="project" value="TreeGrafter"/>
</dbReference>
<evidence type="ECO:0000313" key="10">
    <source>
        <dbReference type="Proteomes" id="UP000008698"/>
    </source>
</evidence>
<organism evidence="10">
    <name type="scientific">Verticillium alfalfae (strain VaMs.102 / ATCC MYA-4576 / FGSC 10136)</name>
    <name type="common">Verticillium wilt of alfalfa</name>
    <name type="synonym">Verticillium albo-atrum</name>
    <dbReference type="NCBI Taxonomy" id="526221"/>
    <lineage>
        <taxon>Eukaryota</taxon>
        <taxon>Fungi</taxon>
        <taxon>Dikarya</taxon>
        <taxon>Ascomycota</taxon>
        <taxon>Pezizomycotina</taxon>
        <taxon>Sordariomycetes</taxon>
        <taxon>Hypocreomycetidae</taxon>
        <taxon>Glomerellales</taxon>
        <taxon>Plectosphaerellaceae</taxon>
        <taxon>Verticillium</taxon>
    </lineage>
</organism>
<evidence type="ECO:0000256" key="3">
    <source>
        <dbReference type="ARBA" id="ARBA00022694"/>
    </source>
</evidence>
<feature type="region of interest" description="Disordered" evidence="8">
    <location>
        <begin position="43"/>
        <end position="151"/>
    </location>
</feature>
<feature type="compositionally biased region" description="Basic and acidic residues" evidence="8">
    <location>
        <begin position="94"/>
        <end position="108"/>
    </location>
</feature>
<sequence length="549" mass="59201">MKLPYSFLQPSGNILFAARGGKVHSFNLKDNTYLATWQHPDVEKSAGADASKSGPDTQEGDGPASAPEVTGDTSTLKDTAEAEVQDGPPAKRQRLQEAQDVQPDKDEGAMDVDEPLAEDQKKGSGFKNRKQKQKERQDRQGGPNVRGTYGRTVEQPLISHLLVTSSGSHLVAVSGHDKTIWTPMPKRPCTALISPDDKLILSADKFGDVYTLPLLGVPSAATEEPQPASTTPVPESSKEWKPQGTNLTVHSRRNLEALQQQQSHAAKAHALNEAHQAEKVKFDHSLIIGHVSLLTAMILAQKGERRYIVTADRDEHIRLSRYVPQAHVIEGYCLGHTHFVSALTIPPTRPNVLISGGGDNELCAWDWEASELLAKFDLLPYVAQAVAGEAPTKLAVSQLTSVPVTLAGENTPSSLIFITCEGVPAIIIFQTDSESIFKYHSLIPTNGNPLHIAHIPGHDGVPARAIVALDPGESTEPVEILSLSLAGGSVTAESFKLQDDEVTAAEAEVSQAEVRKLLYSVEDLRKHDFDGDEATEEGKNGQEDKGTGA</sequence>
<evidence type="ECO:0000313" key="9">
    <source>
        <dbReference type="EMBL" id="EEY18644.1"/>
    </source>
</evidence>
<comment type="function">
    <text evidence="6">Required for the formation of N(7)-methylguanine at position 46 (m7G46) in tRNA. In the complex, it is required to stabilize and induce conformational changes of the catalytic subunit.</text>
</comment>
<dbReference type="OrthoDB" id="339900at2759"/>
<dbReference type="EMBL" id="DS985218">
    <property type="protein sequence ID" value="EEY18644.1"/>
    <property type="molecule type" value="Genomic_DNA"/>
</dbReference>
<dbReference type="HAMAP" id="MF_03056">
    <property type="entry name" value="TRM82"/>
    <property type="match status" value="1"/>
</dbReference>